<dbReference type="Gene3D" id="3.30.750.24">
    <property type="entry name" value="STAS domain"/>
    <property type="match status" value="1"/>
</dbReference>
<comment type="caution">
    <text evidence="1">The sequence shown here is derived from an EMBL/GenBank/DDBJ whole genome shotgun (WGS) entry which is preliminary data.</text>
</comment>
<dbReference type="RefSeq" id="WP_203666777.1">
    <property type="nucleotide sequence ID" value="NZ_BONO01000001.1"/>
</dbReference>
<keyword evidence="2" id="KW-1185">Reference proteome</keyword>
<sequence length="82" mass="8698">MPGRRDVLRVHGEVDVVVAQELALELGVADWELGRTLARPGVREVDLTRATFVDSAMVAVLVAIAPHLPPDAFGCAGPEAAR</sequence>
<dbReference type="InterPro" id="IPR036513">
    <property type="entry name" value="STAS_dom_sf"/>
</dbReference>
<evidence type="ECO:0000313" key="2">
    <source>
        <dbReference type="Proteomes" id="UP000642125"/>
    </source>
</evidence>
<gene>
    <name evidence="1" type="ORF">Cpa01nite_01070</name>
</gene>
<reference evidence="1" key="1">
    <citation type="submission" date="2021-01" db="EMBL/GenBank/DDBJ databases">
        <title>Whole genome shotgun sequence of Cellulomonas pakistanensis NBRC 110800.</title>
        <authorList>
            <person name="Komaki H."/>
            <person name="Tamura T."/>
        </authorList>
    </citation>
    <scope>NUCLEOTIDE SEQUENCE</scope>
    <source>
        <strain evidence="1">NBRC 110800</strain>
    </source>
</reference>
<name>A0A919P8A7_9CELL</name>
<dbReference type="Proteomes" id="UP000642125">
    <property type="component" value="Unassembled WGS sequence"/>
</dbReference>
<organism evidence="1 2">
    <name type="scientific">Cellulomonas pakistanensis</name>
    <dbReference type="NCBI Taxonomy" id="992287"/>
    <lineage>
        <taxon>Bacteria</taxon>
        <taxon>Bacillati</taxon>
        <taxon>Actinomycetota</taxon>
        <taxon>Actinomycetes</taxon>
        <taxon>Micrococcales</taxon>
        <taxon>Cellulomonadaceae</taxon>
        <taxon>Cellulomonas</taxon>
    </lineage>
</organism>
<evidence type="ECO:0000313" key="1">
    <source>
        <dbReference type="EMBL" id="GIG34726.1"/>
    </source>
</evidence>
<dbReference type="EMBL" id="BONO01000001">
    <property type="protein sequence ID" value="GIG34726.1"/>
    <property type="molecule type" value="Genomic_DNA"/>
</dbReference>
<protein>
    <recommendedName>
        <fullName evidence="3">STAS domain-containing protein</fullName>
    </recommendedName>
</protein>
<accession>A0A919P8A7</accession>
<proteinExistence type="predicted"/>
<dbReference type="AlphaFoldDB" id="A0A919P8A7"/>
<evidence type="ECO:0008006" key="3">
    <source>
        <dbReference type="Google" id="ProtNLM"/>
    </source>
</evidence>